<reference evidence="2" key="1">
    <citation type="submission" date="2023-08" db="EMBL/GenBank/DDBJ databases">
        <title>Functional and genomic diversity of the sorghum phyllosphere microbiome.</title>
        <authorList>
            <person name="Shade A."/>
        </authorList>
    </citation>
    <scope>NUCLEOTIDE SEQUENCE</scope>
    <source>
        <strain evidence="2">SORGH_AS_0974</strain>
    </source>
</reference>
<feature type="region of interest" description="Disordered" evidence="1">
    <location>
        <begin position="34"/>
        <end position="71"/>
    </location>
</feature>
<dbReference type="Proteomes" id="UP001255601">
    <property type="component" value="Unassembled WGS sequence"/>
</dbReference>
<evidence type="ECO:0000313" key="2">
    <source>
        <dbReference type="EMBL" id="MDR6103008.1"/>
    </source>
</evidence>
<evidence type="ECO:0008006" key="4">
    <source>
        <dbReference type="Google" id="ProtNLM"/>
    </source>
</evidence>
<name>A0AAJ2BFW4_9HYPH</name>
<proteinExistence type="predicted"/>
<evidence type="ECO:0000313" key="3">
    <source>
        <dbReference type="Proteomes" id="UP001255601"/>
    </source>
</evidence>
<accession>A0AAJ2BFW4</accession>
<evidence type="ECO:0000256" key="1">
    <source>
        <dbReference type="SAM" id="MobiDB-lite"/>
    </source>
</evidence>
<dbReference type="EMBL" id="JAVIZC010000003">
    <property type="protein sequence ID" value="MDR6103008.1"/>
    <property type="molecule type" value="Genomic_DNA"/>
</dbReference>
<organism evidence="2 3">
    <name type="scientific">Agrobacterium larrymoorei</name>
    <dbReference type="NCBI Taxonomy" id="160699"/>
    <lineage>
        <taxon>Bacteria</taxon>
        <taxon>Pseudomonadati</taxon>
        <taxon>Pseudomonadota</taxon>
        <taxon>Alphaproteobacteria</taxon>
        <taxon>Hyphomicrobiales</taxon>
        <taxon>Rhizobiaceae</taxon>
        <taxon>Rhizobium/Agrobacterium group</taxon>
        <taxon>Agrobacterium</taxon>
    </lineage>
</organism>
<sequence>MGHRQLAWVTDKWSVMLFGQSVFQSVVARLEREADERPEEETQTSFSPRVIFDPGPITTSSATDTKPDNRPLSAYLDLLEETPALNTAPKVEQPEPAPMPNYLEKTSLAEVSDELAINDKDTLDSLSEKRRAFARLNHPDAVPHAFRENAHLRMTAANLLIDQAIRLLPLMSGTEKRTP</sequence>
<protein>
    <recommendedName>
        <fullName evidence="4">J domain-containing protein</fullName>
    </recommendedName>
</protein>
<comment type="caution">
    <text evidence="2">The sequence shown here is derived from an EMBL/GenBank/DDBJ whole genome shotgun (WGS) entry which is preliminary data.</text>
</comment>
<gene>
    <name evidence="2" type="ORF">QE369_003205</name>
</gene>
<dbReference type="AlphaFoldDB" id="A0AAJ2BFW4"/>